<sequence>MPDRPPAPVRRLPRWSEVRPLLGFQPPAIGTEARLARAATIGDLRNLARRRTPRSVFDYTDGAADDESALTRCRDLYAAAEFSGRVLNDIARIDLTATVLGEQVAMPLVLGPTGFTRMMNHEGETAVAHEARRAGLAYTLSTMGTTPLERVAEVAGPSPHWFQLYLWQDRPASIELIERAKAAGYSSLVVTVDTAVAGNRLRDVRNGLTIPPRLSPKTFLDMAAHPNWWVNVLSTEPLEFASLANWEGTVAEMINKMFDPSVTWDDVAWLRETWPGKLVVKGIQTVADAEQSFRVGADAVLLSHHGGRQIGRARPSLRLLPEVREAVGPDRELAIDGGVMSGADIATALAHGADSVWIGRAYLYGLMAGGHLGVRRALEIFRTELTRTLQLLGVTRVADLRPEHIRLPAQL</sequence>
<comment type="caution">
    <text evidence="9">The sequence shown here is derived from an EMBL/GenBank/DDBJ whole genome shotgun (WGS) entry which is preliminary data.</text>
</comment>
<dbReference type="PROSITE" id="PS51349">
    <property type="entry name" value="FMN_HYDROXY_ACID_DH_2"/>
    <property type="match status" value="1"/>
</dbReference>
<feature type="binding site" evidence="7">
    <location>
        <begin position="112"/>
        <end position="114"/>
    </location>
    <ligand>
        <name>FMN</name>
        <dbReference type="ChEBI" id="CHEBI:58210"/>
    </ligand>
</feature>
<dbReference type="PANTHER" id="PTHR10578:SF107">
    <property type="entry name" value="2-HYDROXYACID OXIDASE 1"/>
    <property type="match status" value="1"/>
</dbReference>
<dbReference type="FunFam" id="3.20.20.70:FF:000029">
    <property type="entry name" value="L-lactate dehydrogenase"/>
    <property type="match status" value="1"/>
</dbReference>
<comment type="similarity">
    <text evidence="5">Belongs to the FMN-dependent alpha-hydroxy acid dehydrogenase family.</text>
</comment>
<evidence type="ECO:0000256" key="2">
    <source>
        <dbReference type="ARBA" id="ARBA00022630"/>
    </source>
</evidence>
<name>A0A255GRI7_9ACTN</name>
<feature type="binding site" evidence="7">
    <location>
        <position position="308"/>
    </location>
    <ligand>
        <name>glyoxylate</name>
        <dbReference type="ChEBI" id="CHEBI:36655"/>
    </ligand>
</feature>
<dbReference type="OrthoDB" id="9770452at2"/>
<evidence type="ECO:0000256" key="3">
    <source>
        <dbReference type="ARBA" id="ARBA00022643"/>
    </source>
</evidence>
<dbReference type="PIRSF" id="PIRSF000138">
    <property type="entry name" value="Al-hdrx_acd_dh"/>
    <property type="match status" value="1"/>
</dbReference>
<dbReference type="GO" id="GO:0010181">
    <property type="term" value="F:FMN binding"/>
    <property type="evidence" value="ECO:0007669"/>
    <property type="project" value="InterPro"/>
</dbReference>
<dbReference type="InterPro" id="IPR012133">
    <property type="entry name" value="Alpha-hydoxy_acid_DH_FMN"/>
</dbReference>
<dbReference type="GO" id="GO:0016614">
    <property type="term" value="F:oxidoreductase activity, acting on CH-OH group of donors"/>
    <property type="evidence" value="ECO:0007669"/>
    <property type="project" value="UniProtKB-ARBA"/>
</dbReference>
<feature type="binding site" evidence="7">
    <location>
        <position position="59"/>
    </location>
    <ligand>
        <name>glyoxylate</name>
        <dbReference type="ChEBI" id="CHEBI:36655"/>
    </ligand>
</feature>
<reference evidence="9 10" key="1">
    <citation type="submission" date="2017-07" db="EMBL/GenBank/DDBJ databases">
        <title>Draft whole genome sequences of clinical Proprionibacteriaceae strains.</title>
        <authorList>
            <person name="Bernier A.-M."/>
            <person name="Bernard K."/>
            <person name="Domingo M.-C."/>
        </authorList>
    </citation>
    <scope>NUCLEOTIDE SEQUENCE [LARGE SCALE GENOMIC DNA]</scope>
    <source>
        <strain evidence="9 10">NML 130396</strain>
    </source>
</reference>
<dbReference type="EMBL" id="NMVQ01000044">
    <property type="protein sequence ID" value="OYO18437.1"/>
    <property type="molecule type" value="Genomic_DNA"/>
</dbReference>
<feature type="binding site" evidence="7">
    <location>
        <position position="191"/>
    </location>
    <ligand>
        <name>FMN</name>
        <dbReference type="ChEBI" id="CHEBI:58210"/>
    </ligand>
</feature>
<gene>
    <name evidence="9" type="ORF">CGZ93_15785</name>
</gene>
<evidence type="ECO:0000256" key="7">
    <source>
        <dbReference type="PIRSR" id="PIRSR000138-2"/>
    </source>
</evidence>
<dbReference type="AlphaFoldDB" id="A0A255GRI7"/>
<feature type="binding site" evidence="7">
    <location>
        <position position="200"/>
    </location>
    <ligand>
        <name>glyoxylate</name>
        <dbReference type="ChEBI" id="CHEBI:36655"/>
    </ligand>
</feature>
<feature type="active site" description="Proton acceptor" evidence="6">
    <location>
        <position position="305"/>
    </location>
</feature>
<accession>A0A255GRI7</accession>
<dbReference type="Pfam" id="PF01070">
    <property type="entry name" value="FMN_dh"/>
    <property type="match status" value="1"/>
</dbReference>
<feature type="binding site" evidence="7">
    <location>
        <position position="305"/>
    </location>
    <ligand>
        <name>glyoxylate</name>
        <dbReference type="ChEBI" id="CHEBI:36655"/>
    </ligand>
</feature>
<evidence type="ECO:0000256" key="1">
    <source>
        <dbReference type="ARBA" id="ARBA00001917"/>
    </source>
</evidence>
<dbReference type="InterPro" id="IPR013785">
    <property type="entry name" value="Aldolase_TIM"/>
</dbReference>
<evidence type="ECO:0000313" key="10">
    <source>
        <dbReference type="Proteomes" id="UP000216311"/>
    </source>
</evidence>
<feature type="binding site" evidence="7">
    <location>
        <position position="281"/>
    </location>
    <ligand>
        <name>FMN</name>
        <dbReference type="ChEBI" id="CHEBI:58210"/>
    </ligand>
</feature>
<evidence type="ECO:0000256" key="6">
    <source>
        <dbReference type="PIRSR" id="PIRSR000138-1"/>
    </source>
</evidence>
<evidence type="ECO:0000259" key="8">
    <source>
        <dbReference type="PROSITE" id="PS51349"/>
    </source>
</evidence>
<dbReference type="CDD" id="cd02809">
    <property type="entry name" value="alpha_hydroxyacid_oxid_FMN"/>
    <property type="match status" value="1"/>
</dbReference>
<keyword evidence="10" id="KW-1185">Reference proteome</keyword>
<dbReference type="InterPro" id="IPR037396">
    <property type="entry name" value="FMN_HAD"/>
</dbReference>
<dbReference type="InterPro" id="IPR000262">
    <property type="entry name" value="FMN-dep_DH"/>
</dbReference>
<evidence type="ECO:0000256" key="4">
    <source>
        <dbReference type="ARBA" id="ARBA00023002"/>
    </source>
</evidence>
<organism evidence="9 10">
    <name type="scientific">Enemella dayhoffiae</name>
    <dbReference type="NCBI Taxonomy" id="2016507"/>
    <lineage>
        <taxon>Bacteria</taxon>
        <taxon>Bacillati</taxon>
        <taxon>Actinomycetota</taxon>
        <taxon>Actinomycetes</taxon>
        <taxon>Propionibacteriales</taxon>
        <taxon>Propionibacteriaceae</taxon>
        <taxon>Enemella</taxon>
    </lineage>
</organism>
<feature type="binding site" evidence="7">
    <location>
        <position position="303"/>
    </location>
    <ligand>
        <name>FMN</name>
        <dbReference type="ChEBI" id="CHEBI:58210"/>
    </ligand>
</feature>
<comment type="cofactor">
    <cofactor evidence="1">
        <name>FMN</name>
        <dbReference type="ChEBI" id="CHEBI:58210"/>
    </cofactor>
</comment>
<evidence type="ECO:0000313" key="9">
    <source>
        <dbReference type="EMBL" id="OYO18437.1"/>
    </source>
</evidence>
<proteinExistence type="inferred from homology"/>
<feature type="binding site" evidence="7">
    <location>
        <position position="163"/>
    </location>
    <ligand>
        <name>FMN</name>
        <dbReference type="ChEBI" id="CHEBI:58210"/>
    </ligand>
</feature>
<feature type="domain" description="FMN hydroxy acid dehydrogenase" evidence="8">
    <location>
        <begin position="33"/>
        <end position="410"/>
    </location>
</feature>
<feature type="binding site" evidence="7">
    <location>
        <position position="165"/>
    </location>
    <ligand>
        <name>glyoxylate</name>
        <dbReference type="ChEBI" id="CHEBI:36655"/>
    </ligand>
</feature>
<keyword evidence="4" id="KW-0560">Oxidoreductase</keyword>
<protein>
    <submittedName>
        <fullName evidence="9">Alpha-hydroxy-acid oxidizing enzyme</fullName>
    </submittedName>
</protein>
<feature type="binding site" evidence="7">
    <location>
        <position position="141"/>
    </location>
    <ligand>
        <name>FMN</name>
        <dbReference type="ChEBI" id="CHEBI:58210"/>
    </ligand>
</feature>
<keyword evidence="3 7" id="KW-0288">FMN</keyword>
<dbReference type="PANTHER" id="PTHR10578">
    <property type="entry name" value="S -2-HYDROXY-ACID OXIDASE-RELATED"/>
    <property type="match status" value="1"/>
</dbReference>
<evidence type="ECO:0000256" key="5">
    <source>
        <dbReference type="ARBA" id="ARBA00024042"/>
    </source>
</evidence>
<keyword evidence="2 7" id="KW-0285">Flavoprotein</keyword>
<dbReference type="SUPFAM" id="SSF51395">
    <property type="entry name" value="FMN-linked oxidoreductases"/>
    <property type="match status" value="1"/>
</dbReference>
<dbReference type="Proteomes" id="UP000216311">
    <property type="component" value="Unassembled WGS sequence"/>
</dbReference>
<dbReference type="Gene3D" id="3.20.20.70">
    <property type="entry name" value="Aldolase class I"/>
    <property type="match status" value="1"/>
</dbReference>
<feature type="binding site" evidence="7">
    <location>
        <begin position="359"/>
        <end position="360"/>
    </location>
    <ligand>
        <name>FMN</name>
        <dbReference type="ChEBI" id="CHEBI:58210"/>
    </ligand>
</feature>